<dbReference type="PANTHER" id="PTHR31113:SF3">
    <property type="entry name" value="UPF0496 PROTEIN 1"/>
    <property type="match status" value="1"/>
</dbReference>
<proteinExistence type="inferred from homology"/>
<evidence type="ECO:0000256" key="4">
    <source>
        <dbReference type="ARBA" id="ARBA00022989"/>
    </source>
</evidence>
<dbReference type="Proteomes" id="UP000734854">
    <property type="component" value="Unassembled WGS sequence"/>
</dbReference>
<dbReference type="InterPro" id="IPR007749">
    <property type="entry name" value="DUF677"/>
</dbReference>
<evidence type="ECO:0000256" key="1">
    <source>
        <dbReference type="ARBA" id="ARBA00004141"/>
    </source>
</evidence>
<evidence type="ECO:0000313" key="6">
    <source>
        <dbReference type="EMBL" id="KAG6493810.1"/>
    </source>
</evidence>
<organism evidence="6 7">
    <name type="scientific">Zingiber officinale</name>
    <name type="common">Ginger</name>
    <name type="synonym">Amomum zingiber</name>
    <dbReference type="NCBI Taxonomy" id="94328"/>
    <lineage>
        <taxon>Eukaryota</taxon>
        <taxon>Viridiplantae</taxon>
        <taxon>Streptophyta</taxon>
        <taxon>Embryophyta</taxon>
        <taxon>Tracheophyta</taxon>
        <taxon>Spermatophyta</taxon>
        <taxon>Magnoliopsida</taxon>
        <taxon>Liliopsida</taxon>
        <taxon>Zingiberales</taxon>
        <taxon>Zingiberaceae</taxon>
        <taxon>Zingiber</taxon>
    </lineage>
</organism>
<comment type="subcellular location">
    <subcellularLocation>
        <location evidence="1">Membrane</location>
        <topology evidence="1">Multi-pass membrane protein</topology>
    </subcellularLocation>
</comment>
<evidence type="ECO:0000313" key="7">
    <source>
        <dbReference type="Proteomes" id="UP000734854"/>
    </source>
</evidence>
<protein>
    <submittedName>
        <fullName evidence="6">Uncharacterized protein</fullName>
    </submittedName>
</protein>
<reference evidence="6 7" key="1">
    <citation type="submission" date="2020-08" db="EMBL/GenBank/DDBJ databases">
        <title>Plant Genome Project.</title>
        <authorList>
            <person name="Zhang R.-G."/>
        </authorList>
    </citation>
    <scope>NUCLEOTIDE SEQUENCE [LARGE SCALE GENOMIC DNA]</scope>
    <source>
        <tissue evidence="6">Rhizome</tissue>
    </source>
</reference>
<keyword evidence="5" id="KW-0472">Membrane</keyword>
<accession>A0A8J5G8A9</accession>
<sequence length="264" mass="29472">MGAQHSTRPHSLAIADAGASGGDGHAHLPCLAELMSYEEAYRLDPELETFDSTLHKHTGRAISTLTDGVQVRSLSLDSLREITGCLLEMNQEVVKVILDCKLDVLKNIELFDLAEDYFQNNLQTLDFYTTLEKYLTKARDNQLILQVALQHFTEEEEDHKGDNARNSRTLTELRHFKAAGDPFTEEYLKREDATNDLNTAIETGDLEGIEKYSKRTIKNKSTGELSFLTCFMNFAGSIVRVFTSIQENAPVSGISLLLIINPSG</sequence>
<dbReference type="EMBL" id="JACMSC010000013">
    <property type="protein sequence ID" value="KAG6493810.1"/>
    <property type="molecule type" value="Genomic_DNA"/>
</dbReference>
<keyword evidence="4" id="KW-1133">Transmembrane helix</keyword>
<dbReference type="GO" id="GO:0016020">
    <property type="term" value="C:membrane"/>
    <property type="evidence" value="ECO:0007669"/>
    <property type="project" value="UniProtKB-SubCell"/>
</dbReference>
<keyword evidence="3" id="KW-0812">Transmembrane</keyword>
<name>A0A8J5G8A9_ZINOF</name>
<dbReference type="Pfam" id="PF04193">
    <property type="entry name" value="PQ-loop"/>
    <property type="match status" value="1"/>
</dbReference>
<keyword evidence="7" id="KW-1185">Reference proteome</keyword>
<dbReference type="InterPro" id="IPR006603">
    <property type="entry name" value="PQ-loop_rpt"/>
</dbReference>
<gene>
    <name evidence="6" type="ORF">ZIOFF_048813</name>
</gene>
<dbReference type="PANTHER" id="PTHR31113">
    <property type="entry name" value="UPF0496 PROTEIN 3-RELATED"/>
    <property type="match status" value="1"/>
</dbReference>
<evidence type="ECO:0000256" key="5">
    <source>
        <dbReference type="ARBA" id="ARBA00023136"/>
    </source>
</evidence>
<dbReference type="Pfam" id="PF05055">
    <property type="entry name" value="DUF677"/>
    <property type="match status" value="1"/>
</dbReference>
<comment type="similarity">
    <text evidence="2">Belongs to the UPF0496 family.</text>
</comment>
<evidence type="ECO:0000256" key="2">
    <source>
        <dbReference type="ARBA" id="ARBA00009074"/>
    </source>
</evidence>
<evidence type="ECO:0000256" key="3">
    <source>
        <dbReference type="ARBA" id="ARBA00022692"/>
    </source>
</evidence>
<comment type="caution">
    <text evidence="6">The sequence shown here is derived from an EMBL/GenBank/DDBJ whole genome shotgun (WGS) entry which is preliminary data.</text>
</comment>
<dbReference type="AlphaFoldDB" id="A0A8J5G8A9"/>